<dbReference type="EMBL" id="LSMT01000091">
    <property type="protein sequence ID" value="PFX28027.1"/>
    <property type="molecule type" value="Genomic_DNA"/>
</dbReference>
<accession>A0A2B4SHL4</accession>
<sequence length="242" mass="27650">MLFLRTAAKERIKTLLLLLLPSLAMQQKARGNRISEFFVWLHLDLLGTVTARLFWAFLVISIQRCCFQREIGSLPSPFTYKILEAEAAVEAFKENMEKLAREQGKRRADLYFATVQQNPSDILRNAYNHLIAVNKFDEAFPSLEDYQLLQAQAAVTAFKEKVQQEGKQKVDMTFVDTTWRELEGNDMFSLVGQAHEAMAERYPRSTGDRTQPYVKERDDSDSLRGSVSRGGGGNDIEMFPRA</sequence>
<gene>
    <name evidence="4" type="ORF">AWC38_SpisGene7251</name>
</gene>
<evidence type="ECO:0000313" key="4">
    <source>
        <dbReference type="EMBL" id="PFX28027.1"/>
    </source>
</evidence>
<name>A0A2B4SHL4_STYPI</name>
<feature type="chain" id="PRO_5012902755" evidence="3">
    <location>
        <begin position="32"/>
        <end position="242"/>
    </location>
</feature>
<evidence type="ECO:0000256" key="2">
    <source>
        <dbReference type="SAM" id="Phobius"/>
    </source>
</evidence>
<evidence type="ECO:0000256" key="3">
    <source>
        <dbReference type="SAM" id="SignalP"/>
    </source>
</evidence>
<reference evidence="5" key="1">
    <citation type="journal article" date="2017" name="bioRxiv">
        <title>Comparative analysis of the genomes of Stylophora pistillata and Acropora digitifera provides evidence for extensive differences between species of corals.</title>
        <authorList>
            <person name="Voolstra C.R."/>
            <person name="Li Y."/>
            <person name="Liew Y.J."/>
            <person name="Baumgarten S."/>
            <person name="Zoccola D."/>
            <person name="Flot J.-F."/>
            <person name="Tambutte S."/>
            <person name="Allemand D."/>
            <person name="Aranda M."/>
        </authorList>
    </citation>
    <scope>NUCLEOTIDE SEQUENCE [LARGE SCALE GENOMIC DNA]</scope>
</reference>
<proteinExistence type="predicted"/>
<feature type="region of interest" description="Disordered" evidence="1">
    <location>
        <begin position="200"/>
        <end position="242"/>
    </location>
</feature>
<dbReference type="AlphaFoldDB" id="A0A2B4SHL4"/>
<keyword evidence="3" id="KW-0732">Signal</keyword>
<feature type="transmembrane region" description="Helical" evidence="2">
    <location>
        <begin position="41"/>
        <end position="60"/>
    </location>
</feature>
<keyword evidence="2" id="KW-1133">Transmembrane helix</keyword>
<evidence type="ECO:0000313" key="5">
    <source>
        <dbReference type="Proteomes" id="UP000225706"/>
    </source>
</evidence>
<feature type="signal peptide" evidence="3">
    <location>
        <begin position="1"/>
        <end position="31"/>
    </location>
</feature>
<organism evidence="4 5">
    <name type="scientific">Stylophora pistillata</name>
    <name type="common">Smooth cauliflower coral</name>
    <dbReference type="NCBI Taxonomy" id="50429"/>
    <lineage>
        <taxon>Eukaryota</taxon>
        <taxon>Metazoa</taxon>
        <taxon>Cnidaria</taxon>
        <taxon>Anthozoa</taxon>
        <taxon>Hexacorallia</taxon>
        <taxon>Scleractinia</taxon>
        <taxon>Astrocoeniina</taxon>
        <taxon>Pocilloporidae</taxon>
        <taxon>Stylophora</taxon>
    </lineage>
</organism>
<dbReference type="OrthoDB" id="5962981at2759"/>
<evidence type="ECO:0000256" key="1">
    <source>
        <dbReference type="SAM" id="MobiDB-lite"/>
    </source>
</evidence>
<protein>
    <submittedName>
        <fullName evidence="4">Uncharacterized protein</fullName>
    </submittedName>
</protein>
<keyword evidence="2" id="KW-0472">Membrane</keyword>
<dbReference type="Proteomes" id="UP000225706">
    <property type="component" value="Unassembled WGS sequence"/>
</dbReference>
<keyword evidence="5" id="KW-1185">Reference proteome</keyword>
<comment type="caution">
    <text evidence="4">The sequence shown here is derived from an EMBL/GenBank/DDBJ whole genome shotgun (WGS) entry which is preliminary data.</text>
</comment>
<keyword evidence="2" id="KW-0812">Transmembrane</keyword>